<dbReference type="EMBL" id="JAGMUV010000006">
    <property type="protein sequence ID" value="KAH7152559.1"/>
    <property type="molecule type" value="Genomic_DNA"/>
</dbReference>
<feature type="non-terminal residue" evidence="1">
    <location>
        <position position="259"/>
    </location>
</feature>
<gene>
    <name evidence="1" type="ORF">EDB81DRAFT_585285</name>
</gene>
<reference evidence="1" key="1">
    <citation type="journal article" date="2021" name="Nat. Commun.">
        <title>Genetic determinants of endophytism in the Arabidopsis root mycobiome.</title>
        <authorList>
            <person name="Mesny F."/>
            <person name="Miyauchi S."/>
            <person name="Thiergart T."/>
            <person name="Pickel B."/>
            <person name="Atanasova L."/>
            <person name="Karlsson M."/>
            <person name="Huettel B."/>
            <person name="Barry K.W."/>
            <person name="Haridas S."/>
            <person name="Chen C."/>
            <person name="Bauer D."/>
            <person name="Andreopoulos W."/>
            <person name="Pangilinan J."/>
            <person name="LaButti K."/>
            <person name="Riley R."/>
            <person name="Lipzen A."/>
            <person name="Clum A."/>
            <person name="Drula E."/>
            <person name="Henrissat B."/>
            <person name="Kohler A."/>
            <person name="Grigoriev I.V."/>
            <person name="Martin F.M."/>
            <person name="Hacquard S."/>
        </authorList>
    </citation>
    <scope>NUCLEOTIDE SEQUENCE</scope>
    <source>
        <strain evidence="1">MPI-CAGE-AT-0147</strain>
    </source>
</reference>
<name>A0A9P9F3N8_9HYPO</name>
<dbReference type="Proteomes" id="UP000738349">
    <property type="component" value="Unassembled WGS sequence"/>
</dbReference>
<proteinExistence type="predicted"/>
<dbReference type="OrthoDB" id="5429716at2759"/>
<keyword evidence="2" id="KW-1185">Reference proteome</keyword>
<protein>
    <submittedName>
        <fullName evidence="1">Uncharacterized protein</fullName>
    </submittedName>
</protein>
<organism evidence="1 2">
    <name type="scientific">Dactylonectria macrodidyma</name>
    <dbReference type="NCBI Taxonomy" id="307937"/>
    <lineage>
        <taxon>Eukaryota</taxon>
        <taxon>Fungi</taxon>
        <taxon>Dikarya</taxon>
        <taxon>Ascomycota</taxon>
        <taxon>Pezizomycotina</taxon>
        <taxon>Sordariomycetes</taxon>
        <taxon>Hypocreomycetidae</taxon>
        <taxon>Hypocreales</taxon>
        <taxon>Nectriaceae</taxon>
        <taxon>Dactylonectria</taxon>
    </lineage>
</organism>
<evidence type="ECO:0000313" key="2">
    <source>
        <dbReference type="Proteomes" id="UP000738349"/>
    </source>
</evidence>
<sequence>MPTATEYFGFHVTNVGPLTETFTPAPSCNDLPGLRGIASVSDNETTMYAPLSGCRFSSLETECFPSASIINSIFASVRRALDMGAVPYYSPAVACPSGWTTVGVATGGGGSSGDEGIITAVPTWGPGEQYPFVHVFSNVLDASETGAWCCPSDFKVNENGDCYSSLGPISSYSVSEYCVVIISNENVVTVSSVEGTAITPPVVSLTPAETSLLTSIRTIFRAEVTDYIVVQEVPAVMMVYKESDLSGDSNGDDSGDSGD</sequence>
<accession>A0A9P9F3N8</accession>
<evidence type="ECO:0000313" key="1">
    <source>
        <dbReference type="EMBL" id="KAH7152559.1"/>
    </source>
</evidence>
<comment type="caution">
    <text evidence="1">The sequence shown here is derived from an EMBL/GenBank/DDBJ whole genome shotgun (WGS) entry which is preliminary data.</text>
</comment>
<dbReference type="AlphaFoldDB" id="A0A9P9F3N8"/>